<accession>A0A7I4DV71</accession>
<dbReference type="GO" id="GO:0031267">
    <property type="term" value="F:small GTPase binding"/>
    <property type="evidence" value="ECO:0007669"/>
    <property type="project" value="InterPro"/>
</dbReference>
<name>A0A7I4DV71_PHYPA</name>
<dbReference type="Gramene" id="Pp3c4_14200V3.2">
    <property type="protein sequence ID" value="Pp3c4_14200V3.2"/>
    <property type="gene ID" value="Pp3c4_14200"/>
</dbReference>
<evidence type="ECO:0000259" key="8">
    <source>
        <dbReference type="Pfam" id="PF04893"/>
    </source>
</evidence>
<evidence type="ECO:0000256" key="7">
    <source>
        <dbReference type="SAM" id="MobiDB-lite"/>
    </source>
</evidence>
<dbReference type="GO" id="GO:0000139">
    <property type="term" value="C:Golgi membrane"/>
    <property type="evidence" value="ECO:0007669"/>
    <property type="project" value="UniProtKB-SubCell"/>
</dbReference>
<dbReference type="InterPro" id="IPR006977">
    <property type="entry name" value="Yip1_dom"/>
</dbReference>
<dbReference type="Pfam" id="PF04893">
    <property type="entry name" value="Yip1"/>
    <property type="match status" value="1"/>
</dbReference>
<organism evidence="9 10">
    <name type="scientific">Physcomitrium patens</name>
    <name type="common">Spreading-leaved earth moss</name>
    <name type="synonym">Physcomitrella patens</name>
    <dbReference type="NCBI Taxonomy" id="3218"/>
    <lineage>
        <taxon>Eukaryota</taxon>
        <taxon>Viridiplantae</taxon>
        <taxon>Streptophyta</taxon>
        <taxon>Embryophyta</taxon>
        <taxon>Bryophyta</taxon>
        <taxon>Bryophytina</taxon>
        <taxon>Bryopsida</taxon>
        <taxon>Funariidae</taxon>
        <taxon>Funariales</taxon>
        <taxon>Funariaceae</taxon>
        <taxon>Physcomitrium</taxon>
    </lineage>
</organism>
<dbReference type="EMBL" id="ABEU02000004">
    <property type="status" value="NOT_ANNOTATED_CDS"/>
    <property type="molecule type" value="Genomic_DNA"/>
</dbReference>
<feature type="transmembrane region" description="Helical" evidence="6">
    <location>
        <begin position="224"/>
        <end position="245"/>
    </location>
</feature>
<reference evidence="9 10" key="1">
    <citation type="journal article" date="2008" name="Science">
        <title>The Physcomitrella genome reveals evolutionary insights into the conquest of land by plants.</title>
        <authorList>
            <person name="Rensing S."/>
            <person name="Lang D."/>
            <person name="Zimmer A."/>
            <person name="Terry A."/>
            <person name="Salamov A."/>
            <person name="Shapiro H."/>
            <person name="Nishiyama T."/>
            <person name="Perroud P.-F."/>
            <person name="Lindquist E."/>
            <person name="Kamisugi Y."/>
            <person name="Tanahashi T."/>
            <person name="Sakakibara K."/>
            <person name="Fujita T."/>
            <person name="Oishi K."/>
            <person name="Shin-I T."/>
            <person name="Kuroki Y."/>
            <person name="Toyoda A."/>
            <person name="Suzuki Y."/>
            <person name="Hashimoto A."/>
            <person name="Yamaguchi K."/>
            <person name="Sugano A."/>
            <person name="Kohara Y."/>
            <person name="Fujiyama A."/>
            <person name="Anterola A."/>
            <person name="Aoki S."/>
            <person name="Ashton N."/>
            <person name="Barbazuk W.B."/>
            <person name="Barker E."/>
            <person name="Bennetzen J."/>
            <person name="Bezanilla M."/>
            <person name="Blankenship R."/>
            <person name="Cho S.H."/>
            <person name="Dutcher S."/>
            <person name="Estelle M."/>
            <person name="Fawcett J.A."/>
            <person name="Gundlach H."/>
            <person name="Hanada K."/>
            <person name="Heyl A."/>
            <person name="Hicks K.A."/>
            <person name="Hugh J."/>
            <person name="Lohr M."/>
            <person name="Mayer K."/>
            <person name="Melkozernov A."/>
            <person name="Murata T."/>
            <person name="Nelson D."/>
            <person name="Pils B."/>
            <person name="Prigge M."/>
            <person name="Reiss B."/>
            <person name="Renner T."/>
            <person name="Rombauts S."/>
            <person name="Rushton P."/>
            <person name="Sanderfoot A."/>
            <person name="Schween G."/>
            <person name="Shiu S.-H."/>
            <person name="Stueber K."/>
            <person name="Theodoulou F.L."/>
            <person name="Tu H."/>
            <person name="Van de Peer Y."/>
            <person name="Verrier P.J."/>
            <person name="Waters E."/>
            <person name="Wood A."/>
            <person name="Yang L."/>
            <person name="Cove D."/>
            <person name="Cuming A."/>
            <person name="Hasebe M."/>
            <person name="Lucas S."/>
            <person name="Mishler D.B."/>
            <person name="Reski R."/>
            <person name="Grigoriev I."/>
            <person name="Quatrano R.S."/>
            <person name="Boore J.L."/>
        </authorList>
    </citation>
    <scope>NUCLEOTIDE SEQUENCE [LARGE SCALE GENOMIC DNA]</scope>
    <source>
        <strain evidence="9 10">cv. Gransden 2004</strain>
    </source>
</reference>
<dbReference type="GO" id="GO:0016192">
    <property type="term" value="P:vesicle-mediated transport"/>
    <property type="evidence" value="ECO:0007669"/>
    <property type="project" value="InterPro"/>
</dbReference>
<dbReference type="InParanoid" id="A0A7I4DV71"/>
<dbReference type="PANTHER" id="PTHR12822:SF2">
    <property type="entry name" value="PROTEIN YIPF"/>
    <property type="match status" value="1"/>
</dbReference>
<feature type="transmembrane region" description="Helical" evidence="6">
    <location>
        <begin position="127"/>
        <end position="148"/>
    </location>
</feature>
<dbReference type="FunCoup" id="A0A7I4DV71">
    <property type="interactions" value="4270"/>
</dbReference>
<evidence type="ECO:0000256" key="4">
    <source>
        <dbReference type="ARBA" id="ARBA00022989"/>
    </source>
</evidence>
<dbReference type="PANTHER" id="PTHR12822">
    <property type="entry name" value="PROTEIN YIPF"/>
    <property type="match status" value="1"/>
</dbReference>
<keyword evidence="5 6" id="KW-0472">Membrane</keyword>
<feature type="domain" description="Yip1" evidence="8">
    <location>
        <begin position="115"/>
        <end position="273"/>
    </location>
</feature>
<feature type="transmembrane region" description="Helical" evidence="6">
    <location>
        <begin position="168"/>
        <end position="188"/>
    </location>
</feature>
<proteinExistence type="inferred from homology"/>
<evidence type="ECO:0000256" key="5">
    <source>
        <dbReference type="ARBA" id="ARBA00023136"/>
    </source>
</evidence>
<evidence type="ECO:0000256" key="1">
    <source>
        <dbReference type="ARBA" id="ARBA00004141"/>
    </source>
</evidence>
<evidence type="ECO:0000313" key="10">
    <source>
        <dbReference type="Proteomes" id="UP000006727"/>
    </source>
</evidence>
<gene>
    <name evidence="9" type="primary">LOC112281837</name>
</gene>
<evidence type="ECO:0000256" key="3">
    <source>
        <dbReference type="ARBA" id="ARBA00022692"/>
    </source>
</evidence>
<feature type="compositionally biased region" description="Gly residues" evidence="7">
    <location>
        <begin position="64"/>
        <end position="73"/>
    </location>
</feature>
<keyword evidence="4 6" id="KW-1133">Transmembrane helix</keyword>
<dbReference type="KEGG" id="ppp:112281837"/>
<evidence type="ECO:0000313" key="9">
    <source>
        <dbReference type="EnsemblPlants" id="Pp3c4_14200V3.2"/>
    </source>
</evidence>
<comment type="subcellular location">
    <subcellularLocation>
        <location evidence="6">Golgi apparatus membrane</location>
        <topology evidence="6">Multi-pass membrane protein</topology>
    </subcellularLocation>
    <subcellularLocation>
        <location evidence="1">Membrane</location>
        <topology evidence="1">Multi-pass membrane protein</topology>
    </subcellularLocation>
</comment>
<reference evidence="9" key="3">
    <citation type="submission" date="2020-12" db="UniProtKB">
        <authorList>
            <consortium name="EnsemblPlants"/>
        </authorList>
    </citation>
    <scope>IDENTIFICATION</scope>
</reference>
<reference evidence="9 10" key="2">
    <citation type="journal article" date="2018" name="Plant J.">
        <title>The Physcomitrella patens chromosome-scale assembly reveals moss genome structure and evolution.</title>
        <authorList>
            <person name="Lang D."/>
            <person name="Ullrich K.K."/>
            <person name="Murat F."/>
            <person name="Fuchs J."/>
            <person name="Jenkins J."/>
            <person name="Haas F.B."/>
            <person name="Piednoel M."/>
            <person name="Gundlach H."/>
            <person name="Van Bel M."/>
            <person name="Meyberg R."/>
            <person name="Vives C."/>
            <person name="Morata J."/>
            <person name="Symeonidi A."/>
            <person name="Hiss M."/>
            <person name="Muchero W."/>
            <person name="Kamisugi Y."/>
            <person name="Saleh O."/>
            <person name="Blanc G."/>
            <person name="Decker E.L."/>
            <person name="van Gessel N."/>
            <person name="Grimwood J."/>
            <person name="Hayes R.D."/>
            <person name="Graham S.W."/>
            <person name="Gunter L.E."/>
            <person name="McDaniel S.F."/>
            <person name="Hoernstein S.N.W."/>
            <person name="Larsson A."/>
            <person name="Li F.W."/>
            <person name="Perroud P.F."/>
            <person name="Phillips J."/>
            <person name="Ranjan P."/>
            <person name="Rokshar D.S."/>
            <person name="Rothfels C.J."/>
            <person name="Schneider L."/>
            <person name="Shu S."/>
            <person name="Stevenson D.W."/>
            <person name="Thummler F."/>
            <person name="Tillich M."/>
            <person name="Villarreal Aguilar J.C."/>
            <person name="Widiez T."/>
            <person name="Wong G.K."/>
            <person name="Wymore A."/>
            <person name="Zhang Y."/>
            <person name="Zimmer A.D."/>
            <person name="Quatrano R.S."/>
            <person name="Mayer K.F.X."/>
            <person name="Goodstein D."/>
            <person name="Casacuberta J.M."/>
            <person name="Vandepoele K."/>
            <person name="Reski R."/>
            <person name="Cuming A.C."/>
            <person name="Tuskan G.A."/>
            <person name="Maumus F."/>
            <person name="Salse J."/>
            <person name="Schmutz J."/>
            <person name="Rensing S.A."/>
        </authorList>
    </citation>
    <scope>NUCLEOTIDE SEQUENCE [LARGE SCALE GENOMIC DNA]</scope>
    <source>
        <strain evidence="9 10">cv. Gransden 2004</strain>
    </source>
</reference>
<evidence type="ECO:0000256" key="2">
    <source>
        <dbReference type="ARBA" id="ARBA00010596"/>
    </source>
</evidence>
<dbReference type="RefSeq" id="XP_024374543.1">
    <property type="nucleotide sequence ID" value="XM_024518775.2"/>
</dbReference>
<dbReference type="GeneID" id="112281837"/>
<feature type="transmembrane region" description="Helical" evidence="6">
    <location>
        <begin position="257"/>
        <end position="278"/>
    </location>
</feature>
<keyword evidence="10" id="KW-1185">Reference proteome</keyword>
<dbReference type="Proteomes" id="UP000006727">
    <property type="component" value="Chromosome 4"/>
</dbReference>
<feature type="region of interest" description="Disordered" evidence="7">
    <location>
        <begin position="51"/>
        <end position="74"/>
    </location>
</feature>
<evidence type="ECO:0000256" key="6">
    <source>
        <dbReference type="RuleBase" id="RU361264"/>
    </source>
</evidence>
<dbReference type="InterPro" id="IPR039765">
    <property type="entry name" value="Yip5/YIPF1/YIPF2"/>
</dbReference>
<comment type="similarity">
    <text evidence="2 6">Belongs to the YIP1 family.</text>
</comment>
<keyword evidence="3 6" id="KW-0812">Transmembrane</keyword>
<dbReference type="OrthoDB" id="10256463at2759"/>
<sequence>MAGAYASLASEATGTVPAAVESDHVPHFQDSNLQIFPPAYDTRENMTSLFRPPNDADETFSQPGHGGQGGQGIPGPNQAWQGYFNVLSYRPYFNVDTVDVTDRIKDSLKVDVGFVEKTSQNPDMYGPFWICSTLVFVTASLGNLAAYLSYKSKTTGGHWHYDINLMSSAALVFYGYVGLVPLALYFLLRYLGVTSGVFQLWCLYGYSLFVFIPASFLSVVPWEIVRWLVVGAASFMSAIFVGGNIRTQIRTANDRWLAIVIGTVATHLALGLVLKFYFFTYFQHDAL</sequence>
<feature type="transmembrane region" description="Helical" evidence="6">
    <location>
        <begin position="200"/>
        <end position="218"/>
    </location>
</feature>
<dbReference type="EnsemblPlants" id="Pp3c4_14200V3.2">
    <property type="protein sequence ID" value="Pp3c4_14200V3.2"/>
    <property type="gene ID" value="Pp3c4_14200"/>
</dbReference>
<protein>
    <recommendedName>
        <fullName evidence="6">Protein YIP</fullName>
    </recommendedName>
</protein>
<dbReference type="GO" id="GO:0005794">
    <property type="term" value="C:Golgi apparatus"/>
    <property type="evidence" value="ECO:0000318"/>
    <property type="project" value="GO_Central"/>
</dbReference>
<dbReference type="AlphaFoldDB" id="A0A7I4DV71"/>